<evidence type="ECO:0000313" key="3">
    <source>
        <dbReference type="Proteomes" id="UP000812287"/>
    </source>
</evidence>
<protein>
    <submittedName>
        <fullName evidence="2">Uncharacterized protein</fullName>
    </submittedName>
</protein>
<keyword evidence="1" id="KW-0812">Transmembrane</keyword>
<dbReference type="AlphaFoldDB" id="A0A9P7VFR0"/>
<keyword evidence="1" id="KW-1133">Transmembrane helix</keyword>
<dbReference type="GeneID" id="66100371"/>
<comment type="caution">
    <text evidence="2">The sequence shown here is derived from an EMBL/GenBank/DDBJ whole genome shotgun (WGS) entry which is preliminary data.</text>
</comment>
<name>A0A9P7VFR0_9AGAR</name>
<feature type="transmembrane region" description="Helical" evidence="1">
    <location>
        <begin position="30"/>
        <end position="49"/>
    </location>
</feature>
<keyword evidence="3" id="KW-1185">Reference proteome</keyword>
<evidence type="ECO:0000313" key="2">
    <source>
        <dbReference type="EMBL" id="KAG7439720.1"/>
    </source>
</evidence>
<keyword evidence="1" id="KW-0472">Membrane</keyword>
<reference evidence="2" key="1">
    <citation type="submission" date="2020-11" db="EMBL/GenBank/DDBJ databases">
        <title>Adaptations for nitrogen fixation in a non-lichenized fungal sporocarp promotes dispersal by wood-feeding termites.</title>
        <authorList>
            <consortium name="DOE Joint Genome Institute"/>
            <person name="Koch R.A."/>
            <person name="Yoon G."/>
            <person name="Arayal U."/>
            <person name="Lail K."/>
            <person name="Amirebrahimi M."/>
            <person name="Labutti K."/>
            <person name="Lipzen A."/>
            <person name="Riley R."/>
            <person name="Barry K."/>
            <person name="Henrissat B."/>
            <person name="Grigoriev I.V."/>
            <person name="Herr J.R."/>
            <person name="Aime M.C."/>
        </authorList>
    </citation>
    <scope>NUCLEOTIDE SEQUENCE</scope>
    <source>
        <strain evidence="2">MCA 3950</strain>
    </source>
</reference>
<dbReference type="RefSeq" id="XP_043033220.1">
    <property type="nucleotide sequence ID" value="XM_043178084.1"/>
</dbReference>
<evidence type="ECO:0000256" key="1">
    <source>
        <dbReference type="SAM" id="Phobius"/>
    </source>
</evidence>
<gene>
    <name evidence="2" type="ORF">BT62DRAFT_1013603</name>
</gene>
<proteinExistence type="predicted"/>
<dbReference type="EMBL" id="MU250586">
    <property type="protein sequence ID" value="KAG7439720.1"/>
    <property type="molecule type" value="Genomic_DNA"/>
</dbReference>
<accession>A0A9P7VFR0</accession>
<dbReference type="Proteomes" id="UP000812287">
    <property type="component" value="Unassembled WGS sequence"/>
</dbReference>
<sequence length="78" mass="8993">MAIRSCALLFKFQQLGRQPRRWFKSTQTMAMAYIHIAVTVVIFVECTIIRTIQRVFGALANWDPQLPLYATFITATRA</sequence>
<organism evidence="2 3">
    <name type="scientific">Guyanagaster necrorhizus</name>
    <dbReference type="NCBI Taxonomy" id="856835"/>
    <lineage>
        <taxon>Eukaryota</taxon>
        <taxon>Fungi</taxon>
        <taxon>Dikarya</taxon>
        <taxon>Basidiomycota</taxon>
        <taxon>Agaricomycotina</taxon>
        <taxon>Agaricomycetes</taxon>
        <taxon>Agaricomycetidae</taxon>
        <taxon>Agaricales</taxon>
        <taxon>Marasmiineae</taxon>
        <taxon>Physalacriaceae</taxon>
        <taxon>Guyanagaster</taxon>
    </lineage>
</organism>